<keyword evidence="3 7" id="KW-0032">Aminotransferase</keyword>
<dbReference type="EMBL" id="MSFL01000047">
    <property type="protein sequence ID" value="PWY66099.1"/>
    <property type="molecule type" value="Genomic_DNA"/>
</dbReference>
<sequence>MAPKDFFPPAPLDLDWDNIGIKVREVNGHVQCRYNVATGSWSEPEVVKGIDLTISGLSPALNYGQQAYEGMKAFRDPQGQIRIFRPEVHAARMAHSCEVVSIPPIPQEHFTRSVALAVSVNAEFVPPFDSSAALYIRPLVLGSGPQINLAQPEEYTFCVFVLPVTSLLGTKPVDALIMEEFDRTAPMGTGNAKVGGNYAPVLRWAAKARAKGYGIPLHLDSKTRTEIDEFSAAGFIGVRNDEGQTTLVVPDSSCIIQSVTSDSCVQLARSYGWSVEVRPIKYTELPEFSEVLAVGTAAVLVPIGSITRDSLQDLIVYKPSEDGGYPCADRLFKSIKEIQRGLGKDVFDWCVPVHEPAAYFPSVSDREAAALA</sequence>
<name>A0A317UXN2_9EURO</name>
<dbReference type="InterPro" id="IPR033939">
    <property type="entry name" value="BCAT_family"/>
</dbReference>
<evidence type="ECO:0000256" key="2">
    <source>
        <dbReference type="ARBA" id="ARBA00009320"/>
    </source>
</evidence>
<dbReference type="Gene3D" id="3.20.10.10">
    <property type="entry name" value="D-amino Acid Aminotransferase, subunit A, domain 2"/>
    <property type="match status" value="1"/>
</dbReference>
<gene>
    <name evidence="7" type="ORF">BO70DRAFT_433200</name>
</gene>
<dbReference type="GO" id="GO:0009081">
    <property type="term" value="P:branched-chain amino acid metabolic process"/>
    <property type="evidence" value="ECO:0007669"/>
    <property type="project" value="InterPro"/>
</dbReference>
<dbReference type="CDD" id="cd01557">
    <property type="entry name" value="BCAT_beta_family"/>
    <property type="match status" value="1"/>
</dbReference>
<dbReference type="FunFam" id="3.30.470.10:FF:000004">
    <property type="entry name" value="Branched-chain-amino-acid aminotransferase"/>
    <property type="match status" value="1"/>
</dbReference>
<dbReference type="RefSeq" id="XP_025394738.1">
    <property type="nucleotide sequence ID" value="XM_025548392.1"/>
</dbReference>
<evidence type="ECO:0000256" key="6">
    <source>
        <dbReference type="PIRSR" id="PIRSR006468-1"/>
    </source>
</evidence>
<dbReference type="Pfam" id="PF01063">
    <property type="entry name" value="Aminotran_4"/>
    <property type="match status" value="1"/>
</dbReference>
<dbReference type="InterPro" id="IPR001544">
    <property type="entry name" value="Aminotrans_IV"/>
</dbReference>
<comment type="caution">
    <text evidence="7">The sequence shown here is derived from an EMBL/GenBank/DDBJ whole genome shotgun (WGS) entry which is preliminary data.</text>
</comment>
<dbReference type="OrthoDB" id="409992at2759"/>
<comment type="cofactor">
    <cofactor evidence="1">
        <name>pyridoxal 5'-phosphate</name>
        <dbReference type="ChEBI" id="CHEBI:597326"/>
    </cofactor>
</comment>
<accession>A0A317UXN2</accession>
<dbReference type="PIRSF" id="PIRSF006468">
    <property type="entry name" value="BCAT1"/>
    <property type="match status" value="1"/>
</dbReference>
<dbReference type="AlphaFoldDB" id="A0A317UXN2"/>
<keyword evidence="8" id="KW-1185">Reference proteome</keyword>
<dbReference type="Proteomes" id="UP000247233">
    <property type="component" value="Unassembled WGS sequence"/>
</dbReference>
<dbReference type="Gene3D" id="3.30.470.10">
    <property type="match status" value="1"/>
</dbReference>
<dbReference type="GeneID" id="37070629"/>
<evidence type="ECO:0000256" key="3">
    <source>
        <dbReference type="ARBA" id="ARBA00022576"/>
    </source>
</evidence>
<evidence type="ECO:0000256" key="4">
    <source>
        <dbReference type="ARBA" id="ARBA00022679"/>
    </source>
</evidence>
<dbReference type="VEuPathDB" id="FungiDB:BO70DRAFT_433200"/>
<evidence type="ECO:0000256" key="5">
    <source>
        <dbReference type="ARBA" id="ARBA00022898"/>
    </source>
</evidence>
<keyword evidence="5" id="KW-0663">Pyridoxal phosphate</keyword>
<dbReference type="PANTHER" id="PTHR42825">
    <property type="entry name" value="AMINO ACID AMINOTRANSFERASE"/>
    <property type="match status" value="1"/>
</dbReference>
<dbReference type="SUPFAM" id="SSF56752">
    <property type="entry name" value="D-aminoacid aminotransferase-like PLP-dependent enzymes"/>
    <property type="match status" value="1"/>
</dbReference>
<dbReference type="STRING" id="1448321.A0A317UXN2"/>
<comment type="similarity">
    <text evidence="2">Belongs to the class-IV pyridoxal-phosphate-dependent aminotransferase family.</text>
</comment>
<organism evidence="7 8">
    <name type="scientific">Aspergillus heteromorphus CBS 117.55</name>
    <dbReference type="NCBI Taxonomy" id="1448321"/>
    <lineage>
        <taxon>Eukaryota</taxon>
        <taxon>Fungi</taxon>
        <taxon>Dikarya</taxon>
        <taxon>Ascomycota</taxon>
        <taxon>Pezizomycotina</taxon>
        <taxon>Eurotiomycetes</taxon>
        <taxon>Eurotiomycetidae</taxon>
        <taxon>Eurotiales</taxon>
        <taxon>Aspergillaceae</taxon>
        <taxon>Aspergillus</taxon>
        <taxon>Aspergillus subgen. Circumdati</taxon>
    </lineage>
</organism>
<feature type="modified residue" description="N6-(pyridoxal phosphate)lysine" evidence="6">
    <location>
        <position position="193"/>
    </location>
</feature>
<proteinExistence type="inferred from homology"/>
<protein>
    <submittedName>
        <fullName evidence="7">Branched-chain amino acid aminotransferase</fullName>
    </submittedName>
</protein>
<dbReference type="InterPro" id="IPR036038">
    <property type="entry name" value="Aminotransferase-like"/>
</dbReference>
<evidence type="ECO:0000256" key="1">
    <source>
        <dbReference type="ARBA" id="ARBA00001933"/>
    </source>
</evidence>
<dbReference type="InterPro" id="IPR043131">
    <property type="entry name" value="BCAT-like_N"/>
</dbReference>
<dbReference type="InterPro" id="IPR043132">
    <property type="entry name" value="BCAT-like_C"/>
</dbReference>
<dbReference type="PANTHER" id="PTHR42825:SF2">
    <property type="entry name" value="BRANCHED-CHAIN-AMINO-ACID AMINOTRANSFERASE 3, CHLOROPLASTIC-RELATED"/>
    <property type="match status" value="1"/>
</dbReference>
<dbReference type="InterPro" id="IPR005786">
    <property type="entry name" value="B_amino_transII"/>
</dbReference>
<keyword evidence="4 7" id="KW-0808">Transferase</keyword>
<evidence type="ECO:0000313" key="7">
    <source>
        <dbReference type="EMBL" id="PWY66099.1"/>
    </source>
</evidence>
<dbReference type="GO" id="GO:0004084">
    <property type="term" value="F:branched-chain-amino-acid transaminase activity"/>
    <property type="evidence" value="ECO:0007669"/>
    <property type="project" value="InterPro"/>
</dbReference>
<reference evidence="7 8" key="1">
    <citation type="submission" date="2016-12" db="EMBL/GenBank/DDBJ databases">
        <title>The genomes of Aspergillus section Nigri reveals drivers in fungal speciation.</title>
        <authorList>
            <consortium name="DOE Joint Genome Institute"/>
            <person name="Vesth T.C."/>
            <person name="Nybo J."/>
            <person name="Theobald S."/>
            <person name="Brandl J."/>
            <person name="Frisvad J.C."/>
            <person name="Nielsen K.F."/>
            <person name="Lyhne E.K."/>
            <person name="Kogle M.E."/>
            <person name="Kuo A."/>
            <person name="Riley R."/>
            <person name="Clum A."/>
            <person name="Nolan M."/>
            <person name="Lipzen A."/>
            <person name="Salamov A."/>
            <person name="Henrissat B."/>
            <person name="Wiebenga A."/>
            <person name="De Vries R.P."/>
            <person name="Grigoriev I.V."/>
            <person name="Mortensen U.H."/>
            <person name="Andersen M.R."/>
            <person name="Baker S.E."/>
        </authorList>
    </citation>
    <scope>NUCLEOTIDE SEQUENCE [LARGE SCALE GENOMIC DNA]</scope>
    <source>
        <strain evidence="7 8">CBS 117.55</strain>
    </source>
</reference>
<evidence type="ECO:0000313" key="8">
    <source>
        <dbReference type="Proteomes" id="UP000247233"/>
    </source>
</evidence>